<proteinExistence type="inferred from homology"/>
<dbReference type="GO" id="GO:0030261">
    <property type="term" value="P:chromosome condensation"/>
    <property type="evidence" value="ECO:0007669"/>
    <property type="project" value="UniProtKB-KW"/>
</dbReference>
<evidence type="ECO:0000313" key="4">
    <source>
        <dbReference type="EMBL" id="PLX16360.1"/>
    </source>
</evidence>
<dbReference type="Gene3D" id="4.10.520.10">
    <property type="entry name" value="IHF-like DNA-binding proteins"/>
    <property type="match status" value="1"/>
</dbReference>
<gene>
    <name evidence="4" type="ORF">C0601_10345</name>
</gene>
<dbReference type="PANTHER" id="PTHR33175:SF3">
    <property type="entry name" value="DNA-BINDING PROTEIN HU-BETA"/>
    <property type="match status" value="1"/>
</dbReference>
<dbReference type="SUPFAM" id="SSF47729">
    <property type="entry name" value="IHF-like DNA-binding proteins"/>
    <property type="match status" value="1"/>
</dbReference>
<dbReference type="GO" id="GO:0030527">
    <property type="term" value="F:structural constituent of chromatin"/>
    <property type="evidence" value="ECO:0007669"/>
    <property type="project" value="InterPro"/>
</dbReference>
<dbReference type="InterPro" id="IPR020816">
    <property type="entry name" value="Histone-like_DNA-bd_CS"/>
</dbReference>
<comment type="caution">
    <text evidence="4">The sequence shown here is derived from an EMBL/GenBank/DDBJ whole genome shotgun (WGS) entry which is preliminary data.</text>
</comment>
<dbReference type="SMART" id="SM00411">
    <property type="entry name" value="BHL"/>
    <property type="match status" value="1"/>
</dbReference>
<dbReference type="GO" id="GO:0003677">
    <property type="term" value="F:DNA binding"/>
    <property type="evidence" value="ECO:0007669"/>
    <property type="project" value="UniProtKB-KW"/>
</dbReference>
<dbReference type="Proteomes" id="UP000234857">
    <property type="component" value="Unassembled WGS sequence"/>
</dbReference>
<accession>A0A2N5ZCG6</accession>
<organism evidence="4 5">
    <name type="scientific">Muiribacterium halophilum</name>
    <dbReference type="NCBI Taxonomy" id="2053465"/>
    <lineage>
        <taxon>Bacteria</taxon>
        <taxon>Candidatus Muiribacteriota</taxon>
        <taxon>Candidatus Muiribacteriia</taxon>
        <taxon>Candidatus Muiribacteriales</taxon>
        <taxon>Candidatus Muiribacteriaceae</taxon>
        <taxon>Candidatus Muiribacterium</taxon>
    </lineage>
</organism>
<dbReference type="CDD" id="cd13831">
    <property type="entry name" value="HU"/>
    <property type="match status" value="1"/>
</dbReference>
<dbReference type="PROSITE" id="PS00045">
    <property type="entry name" value="HISTONE_LIKE"/>
    <property type="match status" value="1"/>
</dbReference>
<comment type="similarity">
    <text evidence="3">Belongs to the bacterial histone-like protein family.</text>
</comment>
<protein>
    <submittedName>
        <fullName evidence="4">HU family DNA-binding protein</fullName>
    </submittedName>
</protein>
<evidence type="ECO:0000313" key="5">
    <source>
        <dbReference type="Proteomes" id="UP000234857"/>
    </source>
</evidence>
<dbReference type="InterPro" id="IPR010992">
    <property type="entry name" value="IHF-like_DNA-bd_dom_sf"/>
</dbReference>
<evidence type="ECO:0000256" key="2">
    <source>
        <dbReference type="ARBA" id="ARBA00023125"/>
    </source>
</evidence>
<dbReference type="InterPro" id="IPR000119">
    <property type="entry name" value="Hist_DNA-bd"/>
</dbReference>
<reference evidence="4 5" key="1">
    <citation type="submission" date="2017-11" db="EMBL/GenBank/DDBJ databases">
        <title>Genome-resolved metagenomics identifies genetic mobility, metabolic interactions, and unexpected diversity in perchlorate-reducing communities.</title>
        <authorList>
            <person name="Barnum T.P."/>
            <person name="Figueroa I.A."/>
            <person name="Carlstrom C.I."/>
            <person name="Lucas L.N."/>
            <person name="Engelbrektson A.L."/>
            <person name="Coates J.D."/>
        </authorList>
    </citation>
    <scope>NUCLEOTIDE SEQUENCE [LARGE SCALE GENOMIC DNA]</scope>
    <source>
        <strain evidence="4">BM706</strain>
    </source>
</reference>
<dbReference type="PANTHER" id="PTHR33175">
    <property type="entry name" value="DNA-BINDING PROTEIN HU"/>
    <property type="match status" value="1"/>
</dbReference>
<dbReference type="AlphaFoldDB" id="A0A2N5ZCG6"/>
<keyword evidence="1" id="KW-0226">DNA condensation</keyword>
<dbReference type="PRINTS" id="PR01727">
    <property type="entry name" value="DNABINDINGHU"/>
</dbReference>
<keyword evidence="2 4" id="KW-0238">DNA-binding</keyword>
<evidence type="ECO:0000256" key="3">
    <source>
        <dbReference type="RuleBase" id="RU003939"/>
    </source>
</evidence>
<dbReference type="EMBL" id="PKTG01000116">
    <property type="protein sequence ID" value="PLX16360.1"/>
    <property type="molecule type" value="Genomic_DNA"/>
</dbReference>
<sequence length="93" mass="10243">MNKTELVKAVAKKTNLSQNNTSKVVNAFIDVVTANLKKGKKINLMGFGSFEKVKRAARVGRNPQTGKEIKIKASNVPKFRASKNLKDTVKKAK</sequence>
<dbReference type="Pfam" id="PF00216">
    <property type="entry name" value="Bac_DNA_binding"/>
    <property type="match status" value="1"/>
</dbReference>
<dbReference type="GO" id="GO:0005829">
    <property type="term" value="C:cytosol"/>
    <property type="evidence" value="ECO:0007669"/>
    <property type="project" value="TreeGrafter"/>
</dbReference>
<evidence type="ECO:0000256" key="1">
    <source>
        <dbReference type="ARBA" id="ARBA00023067"/>
    </source>
</evidence>
<name>A0A2N5ZCG6_MUIH1</name>